<dbReference type="SMART" id="SM00369">
    <property type="entry name" value="LRR_TYP"/>
    <property type="match status" value="9"/>
</dbReference>
<keyword evidence="3" id="KW-0677">Repeat</keyword>
<dbReference type="PRINTS" id="PR00019">
    <property type="entry name" value="LEURICHRPT"/>
</dbReference>
<dbReference type="PANTHER" id="PTHR24373">
    <property type="entry name" value="SLIT RELATED LEUCINE-RICH REPEAT NEURONAL PROTEIN"/>
    <property type="match status" value="1"/>
</dbReference>
<dbReference type="SUPFAM" id="SSF52058">
    <property type="entry name" value="L domain-like"/>
    <property type="match status" value="1"/>
</dbReference>
<keyword evidence="4" id="KW-1133">Transmembrane helix</keyword>
<evidence type="ECO:0000256" key="1">
    <source>
        <dbReference type="ARBA" id="ARBA00022614"/>
    </source>
</evidence>
<dbReference type="InterPro" id="IPR001611">
    <property type="entry name" value="Leu-rich_rpt"/>
</dbReference>
<dbReference type="PANTHER" id="PTHR24373:SF392">
    <property type="entry name" value="NEPHROCAN"/>
    <property type="match status" value="1"/>
</dbReference>
<organism evidence="5 6">
    <name type="scientific">Anopheles maculatus</name>
    <dbReference type="NCBI Taxonomy" id="74869"/>
    <lineage>
        <taxon>Eukaryota</taxon>
        <taxon>Metazoa</taxon>
        <taxon>Ecdysozoa</taxon>
        <taxon>Arthropoda</taxon>
        <taxon>Hexapoda</taxon>
        <taxon>Insecta</taxon>
        <taxon>Pterygota</taxon>
        <taxon>Neoptera</taxon>
        <taxon>Endopterygota</taxon>
        <taxon>Diptera</taxon>
        <taxon>Nematocera</taxon>
        <taxon>Culicoidea</taxon>
        <taxon>Culicidae</taxon>
        <taxon>Anophelinae</taxon>
        <taxon>Anopheles</taxon>
        <taxon>Anopheles maculatus group</taxon>
    </lineage>
</organism>
<protein>
    <recommendedName>
        <fullName evidence="7">LRRCT domain-containing protein</fullName>
    </recommendedName>
</protein>
<reference evidence="5" key="2">
    <citation type="submission" date="2020-05" db="UniProtKB">
        <authorList>
            <consortium name="EnsemblMetazoa"/>
        </authorList>
    </citation>
    <scope>IDENTIFICATION</scope>
    <source>
        <strain evidence="5">maculatus3</strain>
    </source>
</reference>
<keyword evidence="1" id="KW-0433">Leucine-rich repeat</keyword>
<dbReference type="VEuPathDB" id="VectorBase:AMAM013701"/>
<evidence type="ECO:0000256" key="3">
    <source>
        <dbReference type="ARBA" id="ARBA00022737"/>
    </source>
</evidence>
<dbReference type="InterPro" id="IPR003591">
    <property type="entry name" value="Leu-rich_rpt_typical-subtyp"/>
</dbReference>
<sequence>PTTVTSIVTPAENSTKTTASVLQSLKLCQNCNCDRDIGMFDCSSKRIDPQFSPEDWQSLSNSGFDVKSVLLVSTGLKEVKKFPSMNITYLDLSHNEIATIESMCFINLSLLQTLDLSHNRLKSESLTPDIFDGHYSPTEYLPMKQLRILRLSANELHSLNQDLFETLPSLEELSLDLNPFKVIDQQSEIAIASISRLVSLDLSYMELEDIPKYLFHTPQRLQYLNLTGNLLQEIPSALAYAKALKWLNLDENPISSIVAGTEFPSLKNLTFLSLSYMTQLRVIGRGAFSGLEALQEIHITNNPHLSYIHGHAFLRNDTDNPERFDWPPIKHLYLHNNNISYLDAQLLVQWDSMEVIDIRVNPWACDCSNRWILLSLLPIIERTTPAILNNIDCNSPPQMAGLSMVDLEHKNTHMRCPDGAGNNPSNDGALLMGLLIGVLLAIPFTAAIWCVYKRGCFGLFGRGSSAAYSRAFYSRTTLNEEF</sequence>
<dbReference type="Proteomes" id="UP000075901">
    <property type="component" value="Unassembled WGS sequence"/>
</dbReference>
<feature type="transmembrane region" description="Helical" evidence="4">
    <location>
        <begin position="430"/>
        <end position="452"/>
    </location>
</feature>
<dbReference type="EnsemblMetazoa" id="AMAM013701-RA">
    <property type="protein sequence ID" value="AMAM013701-PA"/>
    <property type="gene ID" value="AMAM013701"/>
</dbReference>
<evidence type="ECO:0000313" key="6">
    <source>
        <dbReference type="Proteomes" id="UP000075901"/>
    </source>
</evidence>
<evidence type="ECO:0008006" key="7">
    <source>
        <dbReference type="Google" id="ProtNLM"/>
    </source>
</evidence>
<keyword evidence="4" id="KW-0812">Transmembrane</keyword>
<keyword evidence="6" id="KW-1185">Reference proteome</keyword>
<dbReference type="PROSITE" id="PS51450">
    <property type="entry name" value="LRR"/>
    <property type="match status" value="1"/>
</dbReference>
<evidence type="ECO:0000256" key="2">
    <source>
        <dbReference type="ARBA" id="ARBA00022729"/>
    </source>
</evidence>
<dbReference type="AlphaFoldDB" id="A0A182SUI7"/>
<name>A0A182SUI7_9DIPT</name>
<keyword evidence="2" id="KW-0732">Signal</keyword>
<evidence type="ECO:0000256" key="4">
    <source>
        <dbReference type="SAM" id="Phobius"/>
    </source>
</evidence>
<dbReference type="Pfam" id="PF13306">
    <property type="entry name" value="LRR_5"/>
    <property type="match status" value="1"/>
</dbReference>
<dbReference type="InterPro" id="IPR026906">
    <property type="entry name" value="LRR_5"/>
</dbReference>
<dbReference type="InterPro" id="IPR032675">
    <property type="entry name" value="LRR_dom_sf"/>
</dbReference>
<proteinExistence type="predicted"/>
<evidence type="ECO:0000313" key="5">
    <source>
        <dbReference type="EnsemblMetazoa" id="AMAM013701-PA"/>
    </source>
</evidence>
<keyword evidence="4" id="KW-0472">Membrane</keyword>
<dbReference type="Pfam" id="PF13855">
    <property type="entry name" value="LRR_8"/>
    <property type="match status" value="3"/>
</dbReference>
<dbReference type="Gene3D" id="3.80.10.10">
    <property type="entry name" value="Ribonuclease Inhibitor"/>
    <property type="match status" value="3"/>
</dbReference>
<accession>A0A182SUI7</accession>
<dbReference type="InterPro" id="IPR050328">
    <property type="entry name" value="Dev_Immune_Receptor"/>
</dbReference>
<reference evidence="6" key="1">
    <citation type="submission" date="2013-09" db="EMBL/GenBank/DDBJ databases">
        <title>The Genome Sequence of Anopheles maculatus species B.</title>
        <authorList>
            <consortium name="The Broad Institute Genomics Platform"/>
            <person name="Neafsey D.E."/>
            <person name="Besansky N."/>
            <person name="Howell P."/>
            <person name="Walton C."/>
            <person name="Young S.K."/>
            <person name="Zeng Q."/>
            <person name="Gargeya S."/>
            <person name="Fitzgerald M."/>
            <person name="Haas B."/>
            <person name="Abouelleil A."/>
            <person name="Allen A.W."/>
            <person name="Alvarado L."/>
            <person name="Arachchi H.M."/>
            <person name="Berlin A.M."/>
            <person name="Chapman S.B."/>
            <person name="Gainer-Dewar J."/>
            <person name="Goldberg J."/>
            <person name="Griggs A."/>
            <person name="Gujja S."/>
            <person name="Hansen M."/>
            <person name="Howarth C."/>
            <person name="Imamovic A."/>
            <person name="Ireland A."/>
            <person name="Larimer J."/>
            <person name="McCowan C."/>
            <person name="Murphy C."/>
            <person name="Pearson M."/>
            <person name="Poon T.W."/>
            <person name="Priest M."/>
            <person name="Roberts A."/>
            <person name="Saif S."/>
            <person name="Shea T."/>
            <person name="Sisk P."/>
            <person name="Sykes S."/>
            <person name="Wortman J."/>
            <person name="Nusbaum C."/>
            <person name="Birren B."/>
        </authorList>
    </citation>
    <scope>NUCLEOTIDE SEQUENCE [LARGE SCALE GENOMIC DNA]</scope>
    <source>
        <strain evidence="6">maculatus3</strain>
    </source>
</reference>